<evidence type="ECO:0000313" key="1">
    <source>
        <dbReference type="EMBL" id="KAI0034309.1"/>
    </source>
</evidence>
<accession>A0ACB8QR29</accession>
<evidence type="ECO:0000313" key="2">
    <source>
        <dbReference type="Proteomes" id="UP000814128"/>
    </source>
</evidence>
<keyword evidence="2" id="KW-1185">Reference proteome</keyword>
<reference evidence="1" key="1">
    <citation type="submission" date="2021-02" db="EMBL/GenBank/DDBJ databases">
        <authorList>
            <consortium name="DOE Joint Genome Institute"/>
            <person name="Ahrendt S."/>
            <person name="Looney B.P."/>
            <person name="Miyauchi S."/>
            <person name="Morin E."/>
            <person name="Drula E."/>
            <person name="Courty P.E."/>
            <person name="Chicoki N."/>
            <person name="Fauchery L."/>
            <person name="Kohler A."/>
            <person name="Kuo A."/>
            <person name="Labutti K."/>
            <person name="Pangilinan J."/>
            <person name="Lipzen A."/>
            <person name="Riley R."/>
            <person name="Andreopoulos W."/>
            <person name="He G."/>
            <person name="Johnson J."/>
            <person name="Barry K.W."/>
            <person name="Grigoriev I.V."/>
            <person name="Nagy L."/>
            <person name="Hibbett D."/>
            <person name="Henrissat B."/>
            <person name="Matheny P.B."/>
            <person name="Labbe J."/>
            <person name="Martin F."/>
        </authorList>
    </citation>
    <scope>NUCLEOTIDE SEQUENCE</scope>
    <source>
        <strain evidence="1">EC-137</strain>
    </source>
</reference>
<comment type="caution">
    <text evidence="1">The sequence shown here is derived from an EMBL/GenBank/DDBJ whole genome shotgun (WGS) entry which is preliminary data.</text>
</comment>
<organism evidence="1 2">
    <name type="scientific">Vararia minispora EC-137</name>
    <dbReference type="NCBI Taxonomy" id="1314806"/>
    <lineage>
        <taxon>Eukaryota</taxon>
        <taxon>Fungi</taxon>
        <taxon>Dikarya</taxon>
        <taxon>Basidiomycota</taxon>
        <taxon>Agaricomycotina</taxon>
        <taxon>Agaricomycetes</taxon>
        <taxon>Russulales</taxon>
        <taxon>Lachnocladiaceae</taxon>
        <taxon>Vararia</taxon>
    </lineage>
</organism>
<gene>
    <name evidence="1" type="ORF">K488DRAFT_84157</name>
</gene>
<proteinExistence type="predicted"/>
<sequence>MLSRDDLEHMKRAELQRLCKSFGIRANLKSEELVELLLQQETSKPPRYQAPSIAPTPPPLPSRVVSNRIPNRTPGTRSRLQSGNSVAFHSDIVDAPERNPVLASVASPRLDQAADGPATRTRKSKDTQYRLGVGRPAIAGGSGARSVTKSANLSKLRRGKPSKSGRPVEATILEDPFADAETPNAHTISAGTKASFPLPSQATSIPPEIPTHLRPVLCAYLDEKLQPLNNMISSLRAELQEQAVSHQTEVASLKGRLETMAGELEALRLQITSTIGDLNGSVERLQAELVRARKSSEPLNDATLRGSSPRPFDVLTMKPAGHDLSRTIRAGSKFEYPPPPSTKKASKESGYYALGKRPRPPEEPDPGPSRLPNLGSSGRGTTEPEERHEASRSSRKRLRIESETAPVLPASPTAPHEASAAASTALQAEPLPSTLNAARPGFTVYVGPEESFRTNNMSRLPVDEPFFTDSDFDFFDSRQPARQGGTVTSTASAAENHPFVFTFTSQAGTTTPTAAVPVPAESEQTPVISTFPFPQAPHSPSPAPIHRPGVRPDRPDSSRPTGIPAESTNGPSIPAVLPRTPPPNPADSAEALAFRRVAGTDIGFALPSAGLQTPTGPAGRTMYGTELEVDRRFGDFGFDGVASGFWSGSSGQ</sequence>
<protein>
    <submittedName>
        <fullName evidence="1">Uncharacterized protein</fullName>
    </submittedName>
</protein>
<dbReference type="EMBL" id="MU273503">
    <property type="protein sequence ID" value="KAI0034309.1"/>
    <property type="molecule type" value="Genomic_DNA"/>
</dbReference>
<reference evidence="1" key="2">
    <citation type="journal article" date="2022" name="New Phytol.">
        <title>Evolutionary transition to the ectomycorrhizal habit in the genomes of a hyperdiverse lineage of mushroom-forming fungi.</title>
        <authorList>
            <person name="Looney B."/>
            <person name="Miyauchi S."/>
            <person name="Morin E."/>
            <person name="Drula E."/>
            <person name="Courty P.E."/>
            <person name="Kohler A."/>
            <person name="Kuo A."/>
            <person name="LaButti K."/>
            <person name="Pangilinan J."/>
            <person name="Lipzen A."/>
            <person name="Riley R."/>
            <person name="Andreopoulos W."/>
            <person name="He G."/>
            <person name="Johnson J."/>
            <person name="Nolan M."/>
            <person name="Tritt A."/>
            <person name="Barry K.W."/>
            <person name="Grigoriev I.V."/>
            <person name="Nagy L.G."/>
            <person name="Hibbett D."/>
            <person name="Henrissat B."/>
            <person name="Matheny P.B."/>
            <person name="Labbe J."/>
            <person name="Martin F.M."/>
        </authorList>
    </citation>
    <scope>NUCLEOTIDE SEQUENCE</scope>
    <source>
        <strain evidence="1">EC-137</strain>
    </source>
</reference>
<dbReference type="Proteomes" id="UP000814128">
    <property type="component" value="Unassembled WGS sequence"/>
</dbReference>
<name>A0ACB8QR29_9AGAM</name>